<feature type="domain" description="Nephrocystin 3-like N-terminal" evidence="3">
    <location>
        <begin position="30"/>
        <end position="136"/>
    </location>
</feature>
<sequence length="243" mass="26800">MLAEPPEVSSTDASDHINSLKRRRGDRVAGTCSQILDTEEMKHWLGQGSGMANDREDRNILWLHGNPGTGKSTMAITLVEELAQTPFFQDEDKILAYFFCDTSMEKTRNVTSLPGALLHSYHDKYKNSMLSLAVNLDCDEDSEKITSADRGRHIYLAISGMQSEVIISWIGAEVIALLLARAENQIELIASLLYIAESNLAVRDSVEILLNRQYPSLMKALSELDAGEIIASAAKIGSPWEGS</sequence>
<name>A0A3D8QRN4_9EURO</name>
<keyword evidence="5" id="KW-1185">Reference proteome</keyword>
<evidence type="ECO:0000259" key="3">
    <source>
        <dbReference type="Pfam" id="PF24883"/>
    </source>
</evidence>
<dbReference type="AlphaFoldDB" id="A0A3D8QRN4"/>
<dbReference type="STRING" id="1810919.A0A3D8QRN4"/>
<dbReference type="Pfam" id="PF24883">
    <property type="entry name" value="NPHP3_N"/>
    <property type="match status" value="1"/>
</dbReference>
<keyword evidence="1" id="KW-0677">Repeat</keyword>
<evidence type="ECO:0000256" key="1">
    <source>
        <dbReference type="ARBA" id="ARBA00022737"/>
    </source>
</evidence>
<feature type="region of interest" description="Disordered" evidence="2">
    <location>
        <begin position="1"/>
        <end position="25"/>
    </location>
</feature>
<dbReference type="EMBL" id="PVWQ01000014">
    <property type="protein sequence ID" value="RDW64455.1"/>
    <property type="molecule type" value="Genomic_DNA"/>
</dbReference>
<dbReference type="RefSeq" id="XP_026599614.1">
    <property type="nucleotide sequence ID" value="XM_026751882.1"/>
</dbReference>
<reference evidence="4 5" key="1">
    <citation type="journal article" date="2018" name="IMA Fungus">
        <title>IMA Genome-F 9: Draft genome sequence of Annulohypoxylon stygium, Aspergillus mulundensis, Berkeleyomyces basicola (syn. Thielaviopsis basicola), Ceratocystis smalleyi, two Cercospora beticola strains, Coleophoma cylindrospora, Fusarium fracticaudum, Phialophora cf. hyalina, and Morchella septimelata.</title>
        <authorList>
            <person name="Wingfield B.D."/>
            <person name="Bills G.F."/>
            <person name="Dong Y."/>
            <person name="Huang W."/>
            <person name="Nel W.J."/>
            <person name="Swalarsk-Parry B.S."/>
            <person name="Vaghefi N."/>
            <person name="Wilken P.M."/>
            <person name="An Z."/>
            <person name="de Beer Z.W."/>
            <person name="De Vos L."/>
            <person name="Chen L."/>
            <person name="Duong T.A."/>
            <person name="Gao Y."/>
            <person name="Hammerbacher A."/>
            <person name="Kikkert J.R."/>
            <person name="Li Y."/>
            <person name="Li H."/>
            <person name="Li K."/>
            <person name="Li Q."/>
            <person name="Liu X."/>
            <person name="Ma X."/>
            <person name="Naidoo K."/>
            <person name="Pethybridge S.J."/>
            <person name="Sun J."/>
            <person name="Steenkamp E.T."/>
            <person name="van der Nest M.A."/>
            <person name="van Wyk S."/>
            <person name="Wingfield M.J."/>
            <person name="Xiong C."/>
            <person name="Yue Q."/>
            <person name="Zhang X."/>
        </authorList>
    </citation>
    <scope>NUCLEOTIDE SEQUENCE [LARGE SCALE GENOMIC DNA]</scope>
    <source>
        <strain evidence="4 5">DSM 5745</strain>
    </source>
</reference>
<gene>
    <name evidence="4" type="ORF">DSM5745_09866</name>
</gene>
<dbReference type="GeneID" id="38120236"/>
<dbReference type="InterPro" id="IPR056884">
    <property type="entry name" value="NPHP3-like_N"/>
</dbReference>
<accession>A0A3D8QRN4</accession>
<dbReference type="PANTHER" id="PTHR10039">
    <property type="entry name" value="AMELOGENIN"/>
    <property type="match status" value="1"/>
</dbReference>
<dbReference type="OrthoDB" id="20872at2759"/>
<evidence type="ECO:0000256" key="2">
    <source>
        <dbReference type="SAM" id="MobiDB-lite"/>
    </source>
</evidence>
<protein>
    <recommendedName>
        <fullName evidence="3">Nephrocystin 3-like N-terminal domain-containing protein</fullName>
    </recommendedName>
</protein>
<evidence type="ECO:0000313" key="5">
    <source>
        <dbReference type="Proteomes" id="UP000256690"/>
    </source>
</evidence>
<evidence type="ECO:0000313" key="4">
    <source>
        <dbReference type="EMBL" id="RDW64455.1"/>
    </source>
</evidence>
<dbReference type="Gene3D" id="3.40.50.300">
    <property type="entry name" value="P-loop containing nucleotide triphosphate hydrolases"/>
    <property type="match status" value="1"/>
</dbReference>
<organism evidence="4 5">
    <name type="scientific">Aspergillus mulundensis</name>
    <dbReference type="NCBI Taxonomy" id="1810919"/>
    <lineage>
        <taxon>Eukaryota</taxon>
        <taxon>Fungi</taxon>
        <taxon>Dikarya</taxon>
        <taxon>Ascomycota</taxon>
        <taxon>Pezizomycotina</taxon>
        <taxon>Eurotiomycetes</taxon>
        <taxon>Eurotiomycetidae</taxon>
        <taxon>Eurotiales</taxon>
        <taxon>Aspergillaceae</taxon>
        <taxon>Aspergillus</taxon>
        <taxon>Aspergillus subgen. Nidulantes</taxon>
    </lineage>
</organism>
<dbReference type="Proteomes" id="UP000256690">
    <property type="component" value="Unassembled WGS sequence"/>
</dbReference>
<dbReference type="InterPro" id="IPR027417">
    <property type="entry name" value="P-loop_NTPase"/>
</dbReference>
<proteinExistence type="predicted"/>
<comment type="caution">
    <text evidence="4">The sequence shown here is derived from an EMBL/GenBank/DDBJ whole genome shotgun (WGS) entry which is preliminary data.</text>
</comment>
<dbReference type="SUPFAM" id="SSF52540">
    <property type="entry name" value="P-loop containing nucleoside triphosphate hydrolases"/>
    <property type="match status" value="1"/>
</dbReference>